<evidence type="ECO:0000313" key="1">
    <source>
        <dbReference type="EMBL" id="KAJ3537315.1"/>
    </source>
</evidence>
<gene>
    <name evidence="1" type="ORF">NM208_g6367</name>
</gene>
<dbReference type="EMBL" id="JANRMS010000587">
    <property type="protein sequence ID" value="KAJ3537315.1"/>
    <property type="molecule type" value="Genomic_DNA"/>
</dbReference>
<keyword evidence="2" id="KW-1185">Reference proteome</keyword>
<reference evidence="1" key="1">
    <citation type="submission" date="2022-08" db="EMBL/GenBank/DDBJ databases">
        <title>Genome Sequence of Fusarium decemcellulare.</title>
        <authorList>
            <person name="Buettner E."/>
        </authorList>
    </citation>
    <scope>NUCLEOTIDE SEQUENCE</scope>
    <source>
        <strain evidence="1">Babe19</strain>
    </source>
</reference>
<comment type="caution">
    <text evidence="1">The sequence shown here is derived from an EMBL/GenBank/DDBJ whole genome shotgun (WGS) entry which is preliminary data.</text>
</comment>
<evidence type="ECO:0000313" key="2">
    <source>
        <dbReference type="Proteomes" id="UP001148629"/>
    </source>
</evidence>
<proteinExistence type="predicted"/>
<protein>
    <submittedName>
        <fullName evidence="1">Uncharacterized protein</fullName>
    </submittedName>
</protein>
<dbReference type="Proteomes" id="UP001148629">
    <property type="component" value="Unassembled WGS sequence"/>
</dbReference>
<accession>A0ACC1SDD3</accession>
<organism evidence="1 2">
    <name type="scientific">Fusarium decemcellulare</name>
    <dbReference type="NCBI Taxonomy" id="57161"/>
    <lineage>
        <taxon>Eukaryota</taxon>
        <taxon>Fungi</taxon>
        <taxon>Dikarya</taxon>
        <taxon>Ascomycota</taxon>
        <taxon>Pezizomycotina</taxon>
        <taxon>Sordariomycetes</taxon>
        <taxon>Hypocreomycetidae</taxon>
        <taxon>Hypocreales</taxon>
        <taxon>Nectriaceae</taxon>
        <taxon>Fusarium</taxon>
        <taxon>Fusarium decemcellulare species complex</taxon>
    </lineage>
</organism>
<sequence>MAPIRPLLNSSEDAGKAARENFKLPTSVKTYGDPDDLASDPDVDLVVCVTFAGLHFQTVAPSLKAGKRVFIEWPLAASLSEAQELRSLAVSPTVWDRSITGLQGRVSSPIERLKKLIEDGEVGKVLSSAVTVFSKNIPLPLAVLPESLAFLADKSKGCNNVTIASRGLRLPCLDLPAHPPAR</sequence>
<name>A0ACC1SDD3_9HYPO</name>